<dbReference type="SUPFAM" id="SSF52540">
    <property type="entry name" value="P-loop containing nucleoside triphosphate hydrolases"/>
    <property type="match status" value="1"/>
</dbReference>
<dbReference type="CDD" id="cd00464">
    <property type="entry name" value="SK"/>
    <property type="match status" value="1"/>
</dbReference>
<evidence type="ECO:0000256" key="6">
    <source>
        <dbReference type="ARBA" id="ARBA00022741"/>
    </source>
</evidence>
<dbReference type="STRING" id="1526.SAMN02910262_02353"/>
<evidence type="ECO:0000256" key="9">
    <source>
        <dbReference type="ARBA" id="ARBA00023141"/>
    </source>
</evidence>
<dbReference type="GO" id="GO:0009073">
    <property type="term" value="P:aromatic amino acid family biosynthetic process"/>
    <property type="evidence" value="ECO:0007669"/>
    <property type="project" value="UniProtKB-KW"/>
</dbReference>
<comment type="catalytic activity">
    <reaction evidence="10 11">
        <text>shikimate + ATP = 3-phosphoshikimate + ADP + H(+)</text>
        <dbReference type="Rhea" id="RHEA:13121"/>
        <dbReference type="ChEBI" id="CHEBI:15378"/>
        <dbReference type="ChEBI" id="CHEBI:30616"/>
        <dbReference type="ChEBI" id="CHEBI:36208"/>
        <dbReference type="ChEBI" id="CHEBI:145989"/>
        <dbReference type="ChEBI" id="CHEBI:456216"/>
        <dbReference type="EC" id="2.7.1.71"/>
    </reaction>
</comment>
<dbReference type="PRINTS" id="PR01100">
    <property type="entry name" value="SHIKIMTKNASE"/>
</dbReference>
<comment type="caution">
    <text evidence="11">Lacks conserved residue(s) required for the propagation of feature annotation.</text>
</comment>
<keyword evidence="13" id="KW-1185">Reference proteome</keyword>
<dbReference type="GO" id="GO:0008652">
    <property type="term" value="P:amino acid biosynthetic process"/>
    <property type="evidence" value="ECO:0007669"/>
    <property type="project" value="UniProtKB-KW"/>
</dbReference>
<dbReference type="InterPro" id="IPR027417">
    <property type="entry name" value="P-loop_NTPase"/>
</dbReference>
<keyword evidence="4 11" id="KW-0028">Amino-acid biosynthesis</keyword>
<dbReference type="HAMAP" id="MF_00109">
    <property type="entry name" value="Shikimate_kinase"/>
    <property type="match status" value="1"/>
</dbReference>
<dbReference type="EMBL" id="FOIL01000014">
    <property type="protein sequence ID" value="SET36194.1"/>
    <property type="molecule type" value="Genomic_DNA"/>
</dbReference>
<dbReference type="GO" id="GO:0005829">
    <property type="term" value="C:cytosol"/>
    <property type="evidence" value="ECO:0007669"/>
    <property type="project" value="TreeGrafter"/>
</dbReference>
<keyword evidence="11" id="KW-0963">Cytoplasm</keyword>
<evidence type="ECO:0000313" key="12">
    <source>
        <dbReference type="EMBL" id="SET36194.1"/>
    </source>
</evidence>
<evidence type="ECO:0000256" key="11">
    <source>
        <dbReference type="HAMAP-Rule" id="MF_00109"/>
    </source>
</evidence>
<feature type="binding site" evidence="11">
    <location>
        <position position="157"/>
    </location>
    <ligand>
        <name>substrate</name>
    </ligand>
</feature>
<evidence type="ECO:0000313" key="13">
    <source>
        <dbReference type="Proteomes" id="UP000199820"/>
    </source>
</evidence>
<dbReference type="InterPro" id="IPR000623">
    <property type="entry name" value="Shikimate_kinase/TSH1"/>
</dbReference>
<dbReference type="InterPro" id="IPR031322">
    <property type="entry name" value="Shikimate/glucono_kinase"/>
</dbReference>
<dbReference type="GO" id="GO:0000287">
    <property type="term" value="F:magnesium ion binding"/>
    <property type="evidence" value="ECO:0007669"/>
    <property type="project" value="UniProtKB-UniRule"/>
</dbReference>
<comment type="subunit">
    <text evidence="11">Monomer.</text>
</comment>
<keyword evidence="6 11" id="KW-0547">Nucleotide-binding</keyword>
<proteinExistence type="inferred from homology"/>
<feature type="binding site" evidence="11">
    <location>
        <position position="54"/>
    </location>
    <ligand>
        <name>substrate</name>
    </ligand>
</feature>
<evidence type="ECO:0000256" key="7">
    <source>
        <dbReference type="ARBA" id="ARBA00022777"/>
    </source>
</evidence>
<keyword evidence="9 11" id="KW-0057">Aromatic amino acid biosynthesis</keyword>
<keyword evidence="11" id="KW-0479">Metal-binding</keyword>
<dbReference type="PROSITE" id="PS01128">
    <property type="entry name" value="SHIKIMATE_KINASE"/>
    <property type="match status" value="1"/>
</dbReference>
<evidence type="ECO:0000256" key="10">
    <source>
        <dbReference type="ARBA" id="ARBA00048567"/>
    </source>
</evidence>
<dbReference type="GO" id="GO:0004765">
    <property type="term" value="F:shikimate kinase activity"/>
    <property type="evidence" value="ECO:0007669"/>
    <property type="project" value="UniProtKB-UniRule"/>
</dbReference>
<evidence type="ECO:0000256" key="1">
    <source>
        <dbReference type="ARBA" id="ARBA00004842"/>
    </source>
</evidence>
<feature type="binding site" evidence="11">
    <location>
        <begin position="32"/>
        <end position="37"/>
    </location>
    <ligand>
        <name>ATP</name>
        <dbReference type="ChEBI" id="CHEBI:30616"/>
    </ligand>
</feature>
<organism evidence="12 13">
    <name type="scientific">[Clostridium] aminophilum</name>
    <dbReference type="NCBI Taxonomy" id="1526"/>
    <lineage>
        <taxon>Bacteria</taxon>
        <taxon>Bacillati</taxon>
        <taxon>Bacillota</taxon>
        <taxon>Clostridia</taxon>
        <taxon>Lachnospirales</taxon>
        <taxon>Lachnospiraceae</taxon>
    </lineage>
</organism>
<reference evidence="12 13" key="1">
    <citation type="submission" date="2016-10" db="EMBL/GenBank/DDBJ databases">
        <authorList>
            <person name="de Groot N.N."/>
        </authorList>
    </citation>
    <scope>NUCLEOTIDE SEQUENCE [LARGE SCALE GENOMIC DNA]</scope>
    <source>
        <strain evidence="12 13">KH1P1</strain>
    </source>
</reference>
<dbReference type="AlphaFoldDB" id="A0A1I0DU71"/>
<dbReference type="PANTHER" id="PTHR21087">
    <property type="entry name" value="SHIKIMATE KINASE"/>
    <property type="match status" value="1"/>
</dbReference>
<gene>
    <name evidence="11" type="primary">aroK</name>
    <name evidence="12" type="ORF">SAMN04487771_101454</name>
</gene>
<evidence type="ECO:0000256" key="4">
    <source>
        <dbReference type="ARBA" id="ARBA00022605"/>
    </source>
</evidence>
<dbReference type="OrthoDB" id="9800332at2"/>
<comment type="pathway">
    <text evidence="1 11">Metabolic intermediate biosynthesis; chorismate biosynthesis; chorismate from D-erythrose 4-phosphate and phosphoenolpyruvate: step 5/7.</text>
</comment>
<evidence type="ECO:0000256" key="8">
    <source>
        <dbReference type="ARBA" id="ARBA00022840"/>
    </source>
</evidence>
<evidence type="ECO:0000256" key="2">
    <source>
        <dbReference type="ARBA" id="ARBA00006997"/>
    </source>
</evidence>
<evidence type="ECO:0000256" key="5">
    <source>
        <dbReference type="ARBA" id="ARBA00022679"/>
    </source>
</evidence>
<dbReference type="Pfam" id="PF01202">
    <property type="entry name" value="SKI"/>
    <property type="match status" value="1"/>
</dbReference>
<comment type="function">
    <text evidence="11">Catalyzes the specific phosphorylation of the 3-hydroxyl group of shikimic acid using ATP as a cosubstrate.</text>
</comment>
<feature type="binding site" evidence="11">
    <location>
        <position position="138"/>
    </location>
    <ligand>
        <name>ATP</name>
        <dbReference type="ChEBI" id="CHEBI:30616"/>
    </ligand>
</feature>
<dbReference type="RefSeq" id="WP_074649223.1">
    <property type="nucleotide sequence ID" value="NZ_FOIL01000014.1"/>
</dbReference>
<feature type="binding site" evidence="11">
    <location>
        <position position="78"/>
    </location>
    <ligand>
        <name>substrate</name>
    </ligand>
</feature>
<name>A0A1I0DU71_9FIRM</name>
<protein>
    <recommendedName>
        <fullName evidence="3 11">Shikimate kinase</fullName>
        <shortName evidence="11">SK</shortName>
        <ecNumber evidence="3 11">2.7.1.71</ecNumber>
    </recommendedName>
</protein>
<accession>A0A1I0DU71</accession>
<dbReference type="InterPro" id="IPR023000">
    <property type="entry name" value="Shikimate_kinase_CS"/>
</dbReference>
<comment type="cofactor">
    <cofactor evidence="11">
        <name>Mg(2+)</name>
        <dbReference type="ChEBI" id="CHEBI:18420"/>
    </cofactor>
    <text evidence="11">Binds 1 Mg(2+) ion per subunit.</text>
</comment>
<dbReference type="Proteomes" id="UP000199820">
    <property type="component" value="Unassembled WGS sequence"/>
</dbReference>
<dbReference type="UniPathway" id="UPA00053">
    <property type="reaction ID" value="UER00088"/>
</dbReference>
<dbReference type="Gene3D" id="3.40.50.300">
    <property type="entry name" value="P-loop containing nucleotide triphosphate hydrolases"/>
    <property type="match status" value="1"/>
</dbReference>
<sequence length="191" mass="21512">MENQNIISNAKYDRKYDDLSFSGNIALIGFMGTGKTTVCNALSHIYGMDVVDADADIERKTGMRINEIFEQYGEEHFRDLETQTLGSYEGRQNTVISCGGGAVLRHRNVEILKRISRVVLLSARPKTVLFRLKDDDTRPKLRGHKNTADIASMMAERETQYKNAADIIVDTDGKSIPEICREILQNAARIQ</sequence>
<comment type="subcellular location">
    <subcellularLocation>
        <location evidence="11">Cytoplasm</location>
    </subcellularLocation>
</comment>
<dbReference type="PANTHER" id="PTHR21087:SF16">
    <property type="entry name" value="SHIKIMATE KINASE 1, CHLOROPLASTIC"/>
    <property type="match status" value="1"/>
</dbReference>
<dbReference type="GO" id="GO:0009423">
    <property type="term" value="P:chorismate biosynthetic process"/>
    <property type="evidence" value="ECO:0007669"/>
    <property type="project" value="UniProtKB-UniRule"/>
</dbReference>
<feature type="binding site" evidence="11">
    <location>
        <position position="36"/>
    </location>
    <ligand>
        <name>Mg(2+)</name>
        <dbReference type="ChEBI" id="CHEBI:18420"/>
    </ligand>
</feature>
<evidence type="ECO:0000256" key="3">
    <source>
        <dbReference type="ARBA" id="ARBA00012154"/>
    </source>
</evidence>
<keyword evidence="7 11" id="KW-0418">Kinase</keyword>
<comment type="similarity">
    <text evidence="2 11">Belongs to the shikimate kinase family.</text>
</comment>
<dbReference type="GO" id="GO:0005524">
    <property type="term" value="F:ATP binding"/>
    <property type="evidence" value="ECO:0007669"/>
    <property type="project" value="UniProtKB-UniRule"/>
</dbReference>
<keyword evidence="8 11" id="KW-0067">ATP-binding</keyword>
<keyword evidence="11" id="KW-0460">Magnesium</keyword>
<feature type="binding site" evidence="11">
    <location>
        <position position="100"/>
    </location>
    <ligand>
        <name>substrate</name>
    </ligand>
</feature>
<dbReference type="EC" id="2.7.1.71" evidence="3 11"/>
<keyword evidence="5 11" id="KW-0808">Transferase</keyword>
<dbReference type="eggNOG" id="COG0703">
    <property type="taxonomic scope" value="Bacteria"/>
</dbReference>